<evidence type="ECO:0000313" key="4">
    <source>
        <dbReference type="Proteomes" id="UP001168821"/>
    </source>
</evidence>
<evidence type="ECO:0000256" key="1">
    <source>
        <dbReference type="SAM" id="MobiDB-lite"/>
    </source>
</evidence>
<evidence type="ECO:0000313" key="3">
    <source>
        <dbReference type="EMBL" id="KAJ3646821.1"/>
    </source>
</evidence>
<comment type="caution">
    <text evidence="2">The sequence shown here is derived from an EMBL/GenBank/DDBJ whole genome shotgun (WGS) entry which is preliminary data.</text>
</comment>
<organism evidence="2 4">
    <name type="scientific">Zophobas morio</name>
    <dbReference type="NCBI Taxonomy" id="2755281"/>
    <lineage>
        <taxon>Eukaryota</taxon>
        <taxon>Metazoa</taxon>
        <taxon>Ecdysozoa</taxon>
        <taxon>Arthropoda</taxon>
        <taxon>Hexapoda</taxon>
        <taxon>Insecta</taxon>
        <taxon>Pterygota</taxon>
        <taxon>Neoptera</taxon>
        <taxon>Endopterygota</taxon>
        <taxon>Coleoptera</taxon>
        <taxon>Polyphaga</taxon>
        <taxon>Cucujiformia</taxon>
        <taxon>Tenebrionidae</taxon>
        <taxon>Zophobas</taxon>
    </lineage>
</organism>
<feature type="region of interest" description="Disordered" evidence="1">
    <location>
        <begin position="50"/>
        <end position="81"/>
    </location>
</feature>
<dbReference type="EMBL" id="JALNTZ010000007">
    <property type="protein sequence ID" value="KAJ3646820.1"/>
    <property type="molecule type" value="Genomic_DNA"/>
</dbReference>
<gene>
    <name evidence="2" type="ORF">Zmor_024390</name>
    <name evidence="3" type="ORF">Zmor_024391</name>
</gene>
<evidence type="ECO:0000313" key="2">
    <source>
        <dbReference type="EMBL" id="KAJ3646820.1"/>
    </source>
</evidence>
<dbReference type="Proteomes" id="UP001168821">
    <property type="component" value="Unassembled WGS sequence"/>
</dbReference>
<dbReference type="AlphaFoldDB" id="A0AA38M7N4"/>
<dbReference type="EMBL" id="JALNTZ010000007">
    <property type="protein sequence ID" value="KAJ3646821.1"/>
    <property type="molecule type" value="Genomic_DNA"/>
</dbReference>
<reference evidence="2" key="1">
    <citation type="journal article" date="2023" name="G3 (Bethesda)">
        <title>Whole genome assemblies of Zophobas morio and Tenebrio molitor.</title>
        <authorList>
            <person name="Kaur S."/>
            <person name="Stinson S.A."/>
            <person name="diCenzo G.C."/>
        </authorList>
    </citation>
    <scope>NUCLEOTIDE SEQUENCE</scope>
    <source>
        <strain evidence="2">QUZm001</strain>
    </source>
</reference>
<name>A0AA38M7N4_9CUCU</name>
<sequence>MITSVAYHLCDVKMRKKQILKARISCWNTQGAILNPCPLLPSKDLGRFARCSRDGPRRREKQTGDLKRTESTSAPPALGAGGGVVFAVVYSRSD</sequence>
<feature type="compositionally biased region" description="Basic and acidic residues" evidence="1">
    <location>
        <begin position="50"/>
        <end position="70"/>
    </location>
</feature>
<proteinExistence type="predicted"/>
<accession>A0AA38M7N4</accession>
<keyword evidence="4" id="KW-1185">Reference proteome</keyword>
<protein>
    <submittedName>
        <fullName evidence="2">Uncharacterized protein</fullName>
    </submittedName>
</protein>